<reference evidence="2 3" key="1">
    <citation type="submission" date="2023-03" db="EMBL/GenBank/DDBJ databases">
        <title>Genome insight into feeding habits of ladybird beetles.</title>
        <authorList>
            <person name="Li H.-S."/>
            <person name="Huang Y.-H."/>
            <person name="Pang H."/>
        </authorList>
    </citation>
    <scope>NUCLEOTIDE SEQUENCE [LARGE SCALE GENOMIC DNA]</scope>
    <source>
        <strain evidence="2">SYSU_2023b</strain>
        <tissue evidence="2">Whole body</tissue>
    </source>
</reference>
<organism evidence="2 3">
    <name type="scientific">Henosepilachna vigintioctopunctata</name>
    <dbReference type="NCBI Taxonomy" id="420089"/>
    <lineage>
        <taxon>Eukaryota</taxon>
        <taxon>Metazoa</taxon>
        <taxon>Ecdysozoa</taxon>
        <taxon>Arthropoda</taxon>
        <taxon>Hexapoda</taxon>
        <taxon>Insecta</taxon>
        <taxon>Pterygota</taxon>
        <taxon>Neoptera</taxon>
        <taxon>Endopterygota</taxon>
        <taxon>Coleoptera</taxon>
        <taxon>Polyphaga</taxon>
        <taxon>Cucujiformia</taxon>
        <taxon>Coccinelloidea</taxon>
        <taxon>Coccinellidae</taxon>
        <taxon>Epilachninae</taxon>
        <taxon>Epilachnini</taxon>
        <taxon>Henosepilachna</taxon>
    </lineage>
</organism>
<dbReference type="AlphaFoldDB" id="A0AAW1U823"/>
<dbReference type="PROSITE" id="PS51257">
    <property type="entry name" value="PROKAR_LIPOPROTEIN"/>
    <property type="match status" value="1"/>
</dbReference>
<feature type="transmembrane region" description="Helical" evidence="1">
    <location>
        <begin position="7"/>
        <end position="25"/>
    </location>
</feature>
<evidence type="ECO:0000313" key="2">
    <source>
        <dbReference type="EMBL" id="KAK9875444.1"/>
    </source>
</evidence>
<keyword evidence="1" id="KW-0472">Membrane</keyword>
<dbReference type="InterPro" id="IPR045860">
    <property type="entry name" value="Snake_toxin-like_sf"/>
</dbReference>
<keyword evidence="1" id="KW-1133">Transmembrane helix</keyword>
<dbReference type="Proteomes" id="UP001431783">
    <property type="component" value="Unassembled WGS sequence"/>
</dbReference>
<keyword evidence="1" id="KW-0812">Transmembrane</keyword>
<keyword evidence="3" id="KW-1185">Reference proteome</keyword>
<accession>A0AAW1U823</accession>
<name>A0AAW1U823_9CUCU</name>
<evidence type="ECO:0000313" key="3">
    <source>
        <dbReference type="Proteomes" id="UP001431783"/>
    </source>
</evidence>
<sequence>MSLNRFFILNYSFIIVAILYVTYVASLSCLSCDTEEKCRCPTSKICKPEEKVCFSSVVRNRPAPNGGMIYFRGCSIETNICKDLLNISFGKCYQCGSNNCNNHSLKFQ</sequence>
<proteinExistence type="predicted"/>
<evidence type="ECO:0000256" key="1">
    <source>
        <dbReference type="SAM" id="Phobius"/>
    </source>
</evidence>
<protein>
    <submittedName>
        <fullName evidence="2">Uncharacterized protein</fullName>
    </submittedName>
</protein>
<dbReference type="SUPFAM" id="SSF57302">
    <property type="entry name" value="Snake toxin-like"/>
    <property type="match status" value="1"/>
</dbReference>
<dbReference type="EMBL" id="JARQZJ010000033">
    <property type="protein sequence ID" value="KAK9875444.1"/>
    <property type="molecule type" value="Genomic_DNA"/>
</dbReference>
<gene>
    <name evidence="2" type="ORF">WA026_007840</name>
</gene>
<comment type="caution">
    <text evidence="2">The sequence shown here is derived from an EMBL/GenBank/DDBJ whole genome shotgun (WGS) entry which is preliminary data.</text>
</comment>